<dbReference type="Pfam" id="PF00201">
    <property type="entry name" value="UDPGT"/>
    <property type="match status" value="1"/>
</dbReference>
<dbReference type="Proteomes" id="UP000289152">
    <property type="component" value="Unassembled WGS sequence"/>
</dbReference>
<evidence type="ECO:0008006" key="5">
    <source>
        <dbReference type="Google" id="ProtNLM"/>
    </source>
</evidence>
<dbReference type="GO" id="GO:0035251">
    <property type="term" value="F:UDP-glucosyltransferase activity"/>
    <property type="evidence" value="ECO:0007669"/>
    <property type="project" value="TreeGrafter"/>
</dbReference>
<dbReference type="EMBL" id="SDIL01000124">
    <property type="protein sequence ID" value="RXK35723.1"/>
    <property type="molecule type" value="Genomic_DNA"/>
</dbReference>
<dbReference type="PANTHER" id="PTHR48047">
    <property type="entry name" value="GLYCOSYLTRANSFERASE"/>
    <property type="match status" value="1"/>
</dbReference>
<name>A0A4Q1BG18_TREME</name>
<organism evidence="3 4">
    <name type="scientific">Tremella mesenterica</name>
    <name type="common">Jelly fungus</name>
    <dbReference type="NCBI Taxonomy" id="5217"/>
    <lineage>
        <taxon>Eukaryota</taxon>
        <taxon>Fungi</taxon>
        <taxon>Dikarya</taxon>
        <taxon>Basidiomycota</taxon>
        <taxon>Agaricomycotina</taxon>
        <taxon>Tremellomycetes</taxon>
        <taxon>Tremellales</taxon>
        <taxon>Tremellaceae</taxon>
        <taxon>Tremella</taxon>
    </lineage>
</organism>
<dbReference type="InParanoid" id="A0A4Q1BG18"/>
<proteinExistence type="inferred from homology"/>
<comment type="similarity">
    <text evidence="1">Belongs to the UDP-glycosyltransferase family.</text>
</comment>
<comment type="caution">
    <text evidence="3">The sequence shown here is derived from an EMBL/GenBank/DDBJ whole genome shotgun (WGS) entry which is preliminary data.</text>
</comment>
<evidence type="ECO:0000256" key="1">
    <source>
        <dbReference type="ARBA" id="ARBA00009995"/>
    </source>
</evidence>
<accession>A0A4Q1BG18</accession>
<reference evidence="3 4" key="1">
    <citation type="submission" date="2016-06" db="EMBL/GenBank/DDBJ databases">
        <title>Evolution of pathogenesis and genome organization in the Tremellales.</title>
        <authorList>
            <person name="Cuomo C."/>
            <person name="Litvintseva A."/>
            <person name="Heitman J."/>
            <person name="Chen Y."/>
            <person name="Sun S."/>
            <person name="Springer D."/>
            <person name="Dromer F."/>
            <person name="Young S."/>
            <person name="Zeng Q."/>
            <person name="Chapman S."/>
            <person name="Gujja S."/>
            <person name="Saif S."/>
            <person name="Birren B."/>
        </authorList>
    </citation>
    <scope>NUCLEOTIDE SEQUENCE [LARGE SCALE GENOMIC DNA]</scope>
    <source>
        <strain evidence="3 4">ATCC 28783</strain>
    </source>
</reference>
<keyword evidence="4" id="KW-1185">Reference proteome</keyword>
<protein>
    <recommendedName>
        <fullName evidence="5">UDP-glycosyltransferases domain-containing protein</fullName>
    </recommendedName>
</protein>
<evidence type="ECO:0000313" key="4">
    <source>
        <dbReference type="Proteomes" id="UP000289152"/>
    </source>
</evidence>
<evidence type="ECO:0000256" key="2">
    <source>
        <dbReference type="ARBA" id="ARBA00022679"/>
    </source>
</evidence>
<dbReference type="AlphaFoldDB" id="A0A4Q1BG18"/>
<dbReference type="OrthoDB" id="5835829at2759"/>
<dbReference type="InterPro" id="IPR002213">
    <property type="entry name" value="UDP_glucos_trans"/>
</dbReference>
<evidence type="ECO:0000313" key="3">
    <source>
        <dbReference type="EMBL" id="RXK35723.1"/>
    </source>
</evidence>
<sequence length="517" mass="58433">MSHKPTHLLLIPQATWGHVRSCLQIGISLLHLAPNCYLTFLCYSSASPRVHEELSRQHHLTSEKKSRIRTVDIIGEVGEEDDPLRPGLKLRVGFEDVLKGLMKGEKGEEWGYPNLIIYDDYQLWPYSLPKVVRELTDHLNQPYIPCLYLAPVPTSPMMRMTASAEHGGHWDGIMKRYEDARAEGLSINDAGIKALRNAQGKLITPPDLPPMYDYEYYPQNVCMPFPISLLYKWPAMFAARDDSDGYMTFGISELEGWSEGQLKKSLKIPLYPVGPHLDIEIWQANNPKVRTSYTSDERRVVKFLDGMQKEYGSRSACFVSFGSLMWPSTRPELLECLVETLIEAEPPLPFLFAAASALASWPDHLIKKVEESGRGMIVKWAPQLTVLQHESIHFFLTHCGSGSTVEAIQAEIPIVAWPFTGDQVLWAAQLTQMSHCGVRLHQVNSGMKGLQLASGGIVTEDPEDIKREMREAFTAVRGDQWTEMRDEIRKLGTILKDSVERGAARKAREQIVEKYLS</sequence>
<gene>
    <name evidence="3" type="ORF">M231_07012</name>
</gene>
<dbReference type="PANTHER" id="PTHR48047:SF177">
    <property type="entry name" value="GLYCOSYLTRANSFERASE"/>
    <property type="match status" value="1"/>
</dbReference>
<dbReference type="Gene3D" id="3.40.50.2000">
    <property type="entry name" value="Glycogen Phosphorylase B"/>
    <property type="match status" value="2"/>
</dbReference>
<keyword evidence="2" id="KW-0808">Transferase</keyword>
<dbReference type="VEuPathDB" id="FungiDB:TREMEDRAFT_60726"/>
<dbReference type="SUPFAM" id="SSF53756">
    <property type="entry name" value="UDP-Glycosyltransferase/glycogen phosphorylase"/>
    <property type="match status" value="1"/>
</dbReference>